<proteinExistence type="predicted"/>
<comment type="caution">
    <text evidence="1">The sequence shown here is derived from an EMBL/GenBank/DDBJ whole genome shotgun (WGS) entry which is preliminary data.</text>
</comment>
<evidence type="ECO:0000313" key="1">
    <source>
        <dbReference type="EMBL" id="KKN17973.1"/>
    </source>
</evidence>
<name>A0A0F9RL53_9ZZZZ</name>
<organism evidence="1">
    <name type="scientific">marine sediment metagenome</name>
    <dbReference type="NCBI Taxonomy" id="412755"/>
    <lineage>
        <taxon>unclassified sequences</taxon>
        <taxon>metagenomes</taxon>
        <taxon>ecological metagenomes</taxon>
    </lineage>
</organism>
<dbReference type="AlphaFoldDB" id="A0A0F9RL53"/>
<gene>
    <name evidence="1" type="ORF">LCGC14_0960310</name>
</gene>
<accession>A0A0F9RL53</accession>
<protein>
    <submittedName>
        <fullName evidence="1">Uncharacterized protein</fullName>
    </submittedName>
</protein>
<reference evidence="1" key="1">
    <citation type="journal article" date="2015" name="Nature">
        <title>Complex archaea that bridge the gap between prokaryotes and eukaryotes.</title>
        <authorList>
            <person name="Spang A."/>
            <person name="Saw J.H."/>
            <person name="Jorgensen S.L."/>
            <person name="Zaremba-Niedzwiedzka K."/>
            <person name="Martijn J."/>
            <person name="Lind A.E."/>
            <person name="van Eijk R."/>
            <person name="Schleper C."/>
            <person name="Guy L."/>
            <person name="Ettema T.J."/>
        </authorList>
    </citation>
    <scope>NUCLEOTIDE SEQUENCE</scope>
</reference>
<dbReference type="EMBL" id="LAZR01003471">
    <property type="protein sequence ID" value="KKN17973.1"/>
    <property type="molecule type" value="Genomic_DNA"/>
</dbReference>
<sequence length="65" mass="7929">MTLKEMIRAKKREMLETELGILEWLKEKIDHRIKQKVAELKYWQDVDNTYTPEEQALDQRLDNKP</sequence>